<organism evidence="2 3">
    <name type="scientific">Lujinxingia vulgaris</name>
    <dbReference type="NCBI Taxonomy" id="2600176"/>
    <lineage>
        <taxon>Bacteria</taxon>
        <taxon>Deltaproteobacteria</taxon>
        <taxon>Bradymonadales</taxon>
        <taxon>Lujinxingiaceae</taxon>
        <taxon>Lujinxingia</taxon>
    </lineage>
</organism>
<dbReference type="Proteomes" id="UP000321412">
    <property type="component" value="Unassembled WGS sequence"/>
</dbReference>
<dbReference type="OrthoDB" id="5507757at2"/>
<evidence type="ECO:0000313" key="3">
    <source>
        <dbReference type="Proteomes" id="UP000321412"/>
    </source>
</evidence>
<reference evidence="2 3" key="1">
    <citation type="submission" date="2019-08" db="EMBL/GenBank/DDBJ databases">
        <title>Bradymonadales sp. TMQ4.</title>
        <authorList>
            <person name="Liang Q."/>
        </authorList>
    </citation>
    <scope>NUCLEOTIDE SEQUENCE [LARGE SCALE GENOMIC DNA]</scope>
    <source>
        <strain evidence="2 3">TMQ4</strain>
    </source>
</reference>
<dbReference type="PROSITE" id="PS51257">
    <property type="entry name" value="PROKAR_LIPOPROTEIN"/>
    <property type="match status" value="1"/>
</dbReference>
<evidence type="ECO:0000313" key="2">
    <source>
        <dbReference type="EMBL" id="TXD35681.1"/>
    </source>
</evidence>
<feature type="signal peptide" evidence="1">
    <location>
        <begin position="1"/>
        <end position="30"/>
    </location>
</feature>
<dbReference type="EMBL" id="VOSM01000008">
    <property type="protein sequence ID" value="TXD35681.1"/>
    <property type="molecule type" value="Genomic_DNA"/>
</dbReference>
<proteinExistence type="predicted"/>
<sequence>MTLKTFRPLPLTLAIAILTLVACLPAEARAQSCCAASQTAGPVRLSLSETAALGLSLDARVYTGRFAGPDYRRLEHPSREFRQTLFGAMRLGESWQVGATLPLIENHRRTLDDAEWGAGLGDLALQARYEFVATGMSMRLPGLAIAATTTLPTGRSPAQSLARGQSHLLADVSGTGLWEVGAGPQAEWIFGKAFLASEVGVYKAFSASGTGSKSLRWTGRLSFGRPIPLPLFWDEALYLAASANISHGGASYQGGSPIPETLERATSLSVQAGAYLSENTYLMLRATFDLPFDHTGHARQIGPGAGLLLKRVFHD</sequence>
<accession>A0A5C6X929</accession>
<keyword evidence="3" id="KW-1185">Reference proteome</keyword>
<evidence type="ECO:0008006" key="4">
    <source>
        <dbReference type="Google" id="ProtNLM"/>
    </source>
</evidence>
<dbReference type="RefSeq" id="WP_146982420.1">
    <property type="nucleotide sequence ID" value="NZ_VOSM01000008.1"/>
</dbReference>
<name>A0A5C6X929_9DELT</name>
<keyword evidence="1" id="KW-0732">Signal</keyword>
<evidence type="ECO:0000256" key="1">
    <source>
        <dbReference type="SAM" id="SignalP"/>
    </source>
</evidence>
<dbReference type="AlphaFoldDB" id="A0A5C6X929"/>
<feature type="chain" id="PRO_5023077819" description="Transporter" evidence="1">
    <location>
        <begin position="31"/>
        <end position="315"/>
    </location>
</feature>
<gene>
    <name evidence="2" type="ORF">FRC98_15870</name>
</gene>
<protein>
    <recommendedName>
        <fullName evidence="4">Transporter</fullName>
    </recommendedName>
</protein>
<comment type="caution">
    <text evidence="2">The sequence shown here is derived from an EMBL/GenBank/DDBJ whole genome shotgun (WGS) entry which is preliminary data.</text>
</comment>